<dbReference type="EMBL" id="CP093547">
    <property type="protein sequence ID" value="UNP27640.1"/>
    <property type="molecule type" value="Genomic_DNA"/>
</dbReference>
<proteinExistence type="predicted"/>
<reference evidence="2 3" key="1">
    <citation type="submission" date="2022-03" db="EMBL/GenBank/DDBJ databases">
        <title>Complete genome sequence of Lysobacter capsici VKM B-2533 and Lysobacter gummosus 10.1.1, promising sources of lytic agents.</title>
        <authorList>
            <person name="Tarlachkov S.V."/>
            <person name="Kudryakova I.V."/>
            <person name="Afoshin A.S."/>
            <person name="Leontyevskaya E.A."/>
            <person name="Leontyevskaya N.V."/>
        </authorList>
    </citation>
    <scope>NUCLEOTIDE SEQUENCE [LARGE SCALE GENOMIC DNA]</scope>
    <source>
        <strain evidence="2 3">10.1.1</strain>
    </source>
</reference>
<name>A0ABY3X6N3_9GAMM</name>
<evidence type="ECO:0000256" key="1">
    <source>
        <dbReference type="SAM" id="MobiDB-lite"/>
    </source>
</evidence>
<keyword evidence="3" id="KW-1185">Reference proteome</keyword>
<gene>
    <name evidence="2" type="ORF">MOV92_14015</name>
</gene>
<accession>A0ABY3X6N3</accession>
<feature type="compositionally biased region" description="Basic and acidic residues" evidence="1">
    <location>
        <begin position="120"/>
        <end position="131"/>
    </location>
</feature>
<protein>
    <submittedName>
        <fullName evidence="2">Uncharacterized protein</fullName>
    </submittedName>
</protein>
<sequence length="302" mass="33054">MGNKNSNQAGSSKQDLLVQLRNLSGPGRTTADEVTLAGVLAYMQEYDPDHWRWGKGVPVSERFIAKYRRVEELTAEIGMSGNRRIELLRAAYDRFDDGTRLANAGIRKPNLAQAASGPVAREREATRSRNHSRDVLADMERLIADPHSLLNIGGRSREELTALPEAELDNLVRMDARFVEKTRGLWDPSLSGLGAAQRCIDDNYRPGLVGVGETNAEPLAALERGRRLADIAIHRGLKIGENLGRDCTIQLFAQTALNIDLAMKDGNTMTGRGASTLTENTMYSPDGHAVGGLGAQMGRYRS</sequence>
<evidence type="ECO:0000313" key="3">
    <source>
        <dbReference type="Proteomes" id="UP000829194"/>
    </source>
</evidence>
<feature type="region of interest" description="Disordered" evidence="1">
    <location>
        <begin position="112"/>
        <end position="131"/>
    </location>
</feature>
<dbReference type="RefSeq" id="WP_148648901.1">
    <property type="nucleotide sequence ID" value="NZ_CP011131.1"/>
</dbReference>
<organism evidence="2 3">
    <name type="scientific">Lysobacter gummosus</name>
    <dbReference type="NCBI Taxonomy" id="262324"/>
    <lineage>
        <taxon>Bacteria</taxon>
        <taxon>Pseudomonadati</taxon>
        <taxon>Pseudomonadota</taxon>
        <taxon>Gammaproteobacteria</taxon>
        <taxon>Lysobacterales</taxon>
        <taxon>Lysobacteraceae</taxon>
        <taxon>Lysobacter</taxon>
    </lineage>
</organism>
<dbReference type="Proteomes" id="UP000829194">
    <property type="component" value="Chromosome"/>
</dbReference>
<evidence type="ECO:0000313" key="2">
    <source>
        <dbReference type="EMBL" id="UNP27640.1"/>
    </source>
</evidence>